<comment type="caution">
    <text evidence="2">The sequence shown here is derived from an EMBL/GenBank/DDBJ whole genome shotgun (WGS) entry which is preliminary data.</text>
</comment>
<accession>A0A3R8T4E1</accession>
<evidence type="ECO:0000313" key="2">
    <source>
        <dbReference type="EMBL" id="RRS05914.1"/>
    </source>
</evidence>
<dbReference type="EMBL" id="RSED01000002">
    <property type="protein sequence ID" value="RRS05914.1"/>
    <property type="molecule type" value="Genomic_DNA"/>
</dbReference>
<feature type="signal peptide" evidence="1">
    <location>
        <begin position="1"/>
        <end position="22"/>
    </location>
</feature>
<proteinExistence type="predicted"/>
<dbReference type="NCBIfam" id="TIGR02595">
    <property type="entry name" value="PEP_CTERM"/>
    <property type="match status" value="1"/>
</dbReference>
<dbReference type="InterPro" id="IPR013424">
    <property type="entry name" value="Ice-binding_C"/>
</dbReference>
<keyword evidence="3" id="KW-1185">Reference proteome</keyword>
<name>A0A3R8T4E1_9BURK</name>
<protein>
    <submittedName>
        <fullName evidence="2">PEP-CTERM sorting domain-containing protein</fullName>
    </submittedName>
</protein>
<feature type="chain" id="PRO_5018760866" evidence="1">
    <location>
        <begin position="23"/>
        <end position="310"/>
    </location>
</feature>
<evidence type="ECO:0000313" key="3">
    <source>
        <dbReference type="Proteomes" id="UP000269265"/>
    </source>
</evidence>
<dbReference type="AlphaFoldDB" id="A0A3R8T4E1"/>
<gene>
    <name evidence="2" type="ORF">EIP75_03375</name>
</gene>
<organism evidence="2 3">
    <name type="scientific">Aquabacterium soli</name>
    <dbReference type="NCBI Taxonomy" id="2493092"/>
    <lineage>
        <taxon>Bacteria</taxon>
        <taxon>Pseudomonadati</taxon>
        <taxon>Pseudomonadota</taxon>
        <taxon>Betaproteobacteria</taxon>
        <taxon>Burkholderiales</taxon>
        <taxon>Aquabacterium</taxon>
    </lineage>
</organism>
<keyword evidence="1" id="KW-0732">Signal</keyword>
<sequence length="310" mass="32050">MPRLHSAMMVIMAALSVSTAQAGSQASASLTGLTFTLIDLNPTDGVEASFSFTNAIGSTSFALNAIDTAQGASEGVSSTRSGTFSFSRDEWVSLTNANAHGVIGEEVLAVSGVANGPSTSFNASVSTGSPSNYYYGAPVNLSLSANTLLLIDSQYDLKASANNPSACSYYYNCSTESAKATVTSSLSYNYTGSSVSASYNGVETRSLQAVAQGGTTSYVYVYDPLLGYSVPVYTTTPSTEQFLEESGVLRSVFSNSSGLTQSAAFYLSASVTGSATTPVPEPASYVLMLQGLLLGGWALARQRRAKSATA</sequence>
<dbReference type="RefSeq" id="WP_125241821.1">
    <property type="nucleotide sequence ID" value="NZ_RSED01000002.1"/>
</dbReference>
<dbReference type="Proteomes" id="UP000269265">
    <property type="component" value="Unassembled WGS sequence"/>
</dbReference>
<reference evidence="2 3" key="1">
    <citation type="submission" date="2018-12" db="EMBL/GenBank/DDBJ databases">
        <title>The whole draft genome of Aquabacterium sp. SJQ9.</title>
        <authorList>
            <person name="Sun L."/>
            <person name="Gao X."/>
            <person name="Chen W."/>
            <person name="Huang K."/>
        </authorList>
    </citation>
    <scope>NUCLEOTIDE SEQUENCE [LARGE SCALE GENOMIC DNA]</scope>
    <source>
        <strain evidence="2 3">SJQ9</strain>
    </source>
</reference>
<evidence type="ECO:0000256" key="1">
    <source>
        <dbReference type="SAM" id="SignalP"/>
    </source>
</evidence>